<proteinExistence type="predicted"/>
<reference evidence="1 2" key="1">
    <citation type="submission" date="2018-06" db="EMBL/GenBank/DDBJ databases">
        <title>Comparative genomics reveals the genomic features of Rhizophagus irregularis, R. cerebriforme, R. diaphanum and Gigaspora rosea, and their symbiotic lifestyle signature.</title>
        <authorList>
            <person name="Morin E."/>
            <person name="San Clemente H."/>
            <person name="Chen E.C.H."/>
            <person name="De La Providencia I."/>
            <person name="Hainaut M."/>
            <person name="Kuo A."/>
            <person name="Kohler A."/>
            <person name="Murat C."/>
            <person name="Tang N."/>
            <person name="Roy S."/>
            <person name="Loubradou J."/>
            <person name="Henrissat B."/>
            <person name="Grigoriev I.V."/>
            <person name="Corradi N."/>
            <person name="Roux C."/>
            <person name="Martin F.M."/>
        </authorList>
    </citation>
    <scope>NUCLEOTIDE SEQUENCE [LARGE SCALE GENOMIC DNA]</scope>
    <source>
        <strain evidence="1 2">DAOM 227022</strain>
    </source>
</reference>
<organism evidence="1 2">
    <name type="scientific">Glomus cerebriforme</name>
    <dbReference type="NCBI Taxonomy" id="658196"/>
    <lineage>
        <taxon>Eukaryota</taxon>
        <taxon>Fungi</taxon>
        <taxon>Fungi incertae sedis</taxon>
        <taxon>Mucoromycota</taxon>
        <taxon>Glomeromycotina</taxon>
        <taxon>Glomeromycetes</taxon>
        <taxon>Glomerales</taxon>
        <taxon>Glomeraceae</taxon>
        <taxon>Glomus</taxon>
    </lineage>
</organism>
<keyword evidence="2" id="KW-1185">Reference proteome</keyword>
<accession>A0A397SK98</accession>
<dbReference type="AlphaFoldDB" id="A0A397SK98"/>
<comment type="caution">
    <text evidence="1">The sequence shown here is derived from an EMBL/GenBank/DDBJ whole genome shotgun (WGS) entry which is preliminary data.</text>
</comment>
<protein>
    <submittedName>
        <fullName evidence="1">Uncharacterized protein</fullName>
    </submittedName>
</protein>
<dbReference type="EMBL" id="QKYT01000362">
    <property type="protein sequence ID" value="RIA86458.1"/>
    <property type="molecule type" value="Genomic_DNA"/>
</dbReference>
<sequence>MEGEYICQYPSNEEMVCGNLADRPEGCHIHWKRCQQALCKQDGCIRWTASKYGYCNWHINKCHSNAYYHRKKLNKMFQSGQTLEAMGEALDKIKSLDFWKAVQMSDHIDHSDHRKNQTMDASVDVRSRVFDAFRSLEGFTDG</sequence>
<dbReference type="Proteomes" id="UP000265703">
    <property type="component" value="Unassembled WGS sequence"/>
</dbReference>
<dbReference type="OrthoDB" id="2304077at2759"/>
<evidence type="ECO:0000313" key="1">
    <source>
        <dbReference type="EMBL" id="RIA86458.1"/>
    </source>
</evidence>
<gene>
    <name evidence="1" type="ORF">C1645_829221</name>
</gene>
<name>A0A397SK98_9GLOM</name>
<evidence type="ECO:0000313" key="2">
    <source>
        <dbReference type="Proteomes" id="UP000265703"/>
    </source>
</evidence>